<gene>
    <name evidence="1" type="ORF">P8935_14140</name>
</gene>
<evidence type="ECO:0000313" key="1">
    <source>
        <dbReference type="EMBL" id="XBH15710.1"/>
    </source>
</evidence>
<reference evidence="1" key="1">
    <citation type="submission" date="2023-03" db="EMBL/GenBank/DDBJ databases">
        <title>Edaphobacter sp.</title>
        <authorList>
            <person name="Huber K.J."/>
            <person name="Papendorf J."/>
            <person name="Pilke C."/>
            <person name="Bunk B."/>
            <person name="Sproeer C."/>
            <person name="Pester M."/>
        </authorList>
    </citation>
    <scope>NUCLEOTIDE SEQUENCE</scope>
    <source>
        <strain evidence="1">DSM 110680</strain>
    </source>
</reference>
<dbReference type="RefSeq" id="WP_348260944.1">
    <property type="nucleotide sequence ID" value="NZ_CP121196.1"/>
</dbReference>
<accession>A0AAU7DF54</accession>
<dbReference type="InterPro" id="IPR026950">
    <property type="entry name" value="Caps_assemb_Wzi"/>
</dbReference>
<proteinExistence type="predicted"/>
<protein>
    <submittedName>
        <fullName evidence="1">Capsule assembly Wzi family protein</fullName>
    </submittedName>
</protein>
<sequence length="616" mass="67821">MSVRQRAATASLIAVTTVLAGFLSIGPAVLAETPAAAEGGAQTIPDTGRPVPVCEPSTLDSPYIPVDSWVYPAVFRLYGLGYVDTVFLNMRPWTRASLDHMLEQAAARIEDAQDTPDATSNEAQQIYEALDREIHPDMQGPCLAFKGHTRIESIYSTSRAITGTPLHDSFHLGQTVINDYGRPDENGFNNYTGISGYASAGRFLVYARGEFQAAPSATGYSPALAQQLSEIDGIPFIDPKTGHPYHQMTIPLGPIDTTVHARVLEAYVSANILHHEISLGKQDDWLGPGLGAGFAYSNNAENLYTFRINRIEPLHVPGLSYVTGPFRYEFMIGGLHGHTYVPNPAYPGAGQPNVITPGDPWMHLEKISFRPTENLEFGFERTAIWGGQGHGPITIHTFLKSFFSFASPPAGEKLGRNDPGARFGAFDFSYRLPFVRNWLTLYSDGEVHDDVSPIDAPRRAAWRPGLYLSHVPGLPKVDVRAEAVYTDPPVSTSGGGHFMYWESLQRHGYTNNGQIFGDWIGREAKGGQGWIAYHLSGNEWIQVGIRNQKAAKDFIQGGTTINDIKFQVVKRIGKDLEVNGSFAFEKWKAPIYLPGQQTVTTTAVQFTWYPQRKLAF</sequence>
<dbReference type="Gene3D" id="2.40.160.130">
    <property type="entry name" value="Capsule assembly protein Wzi"/>
    <property type="match status" value="1"/>
</dbReference>
<dbReference type="Pfam" id="PF14052">
    <property type="entry name" value="Caps_assemb_Wzi"/>
    <property type="match status" value="1"/>
</dbReference>
<dbReference type="EMBL" id="CP121196">
    <property type="protein sequence ID" value="XBH15710.1"/>
    <property type="molecule type" value="Genomic_DNA"/>
</dbReference>
<dbReference type="InterPro" id="IPR038636">
    <property type="entry name" value="Wzi_sf"/>
</dbReference>
<name>A0AAU7DF54_9BACT</name>
<dbReference type="AlphaFoldDB" id="A0AAU7DF54"/>
<organism evidence="1">
    <name type="scientific">Telmatobacter sp. DSM 110680</name>
    <dbReference type="NCBI Taxonomy" id="3036704"/>
    <lineage>
        <taxon>Bacteria</taxon>
        <taxon>Pseudomonadati</taxon>
        <taxon>Acidobacteriota</taxon>
        <taxon>Terriglobia</taxon>
        <taxon>Terriglobales</taxon>
        <taxon>Acidobacteriaceae</taxon>
        <taxon>Telmatobacter</taxon>
    </lineage>
</organism>